<dbReference type="GeneID" id="106012288"/>
<feature type="non-terminal residue" evidence="3">
    <location>
        <position position="117"/>
    </location>
</feature>
<sequence length="117" mass="13062">MLQDFDPTAPVGNVLHQDATTKFHRHYEGMQVTLKDGHSLTMGLMEVAGGDASIYKNVFEAIIDRLASCCREKDELTRAKLITSFKAFMNDRCAVNGVFTDQIEKLRTTLLPAVVEN</sequence>
<evidence type="ECO:0000256" key="1">
    <source>
        <dbReference type="ARBA" id="ARBA00022722"/>
    </source>
</evidence>
<accession>A0ABM1A3Q4</accession>
<proteinExistence type="predicted"/>
<dbReference type="PANTHER" id="PTHR11046:SF29">
    <property type="match status" value="1"/>
</dbReference>
<name>A0ABM1A3Q4_APLCA</name>
<gene>
    <name evidence="3" type="primary">LOC106012288</name>
</gene>
<keyword evidence="2" id="KW-1185">Reference proteome</keyword>
<keyword evidence="1" id="KW-0540">Nuclease</keyword>
<protein>
    <submittedName>
        <fullName evidence="3">Uncharacterized protein LOC106012288</fullName>
    </submittedName>
</protein>
<dbReference type="Proteomes" id="UP000694888">
    <property type="component" value="Unplaced"/>
</dbReference>
<dbReference type="RefSeq" id="XP_012940210.1">
    <property type="nucleotide sequence ID" value="XM_013084756.2"/>
</dbReference>
<evidence type="ECO:0000313" key="2">
    <source>
        <dbReference type="Proteomes" id="UP000694888"/>
    </source>
</evidence>
<evidence type="ECO:0000313" key="3">
    <source>
        <dbReference type="RefSeq" id="XP_012940210.1"/>
    </source>
</evidence>
<reference evidence="3" key="1">
    <citation type="submission" date="2025-08" db="UniProtKB">
        <authorList>
            <consortium name="RefSeq"/>
        </authorList>
    </citation>
    <scope>IDENTIFICATION</scope>
</reference>
<dbReference type="InterPro" id="IPR022894">
    <property type="entry name" value="Oligoribonuclease"/>
</dbReference>
<organism evidence="2 3">
    <name type="scientific">Aplysia californica</name>
    <name type="common">California sea hare</name>
    <dbReference type="NCBI Taxonomy" id="6500"/>
    <lineage>
        <taxon>Eukaryota</taxon>
        <taxon>Metazoa</taxon>
        <taxon>Spiralia</taxon>
        <taxon>Lophotrochozoa</taxon>
        <taxon>Mollusca</taxon>
        <taxon>Gastropoda</taxon>
        <taxon>Heterobranchia</taxon>
        <taxon>Euthyneura</taxon>
        <taxon>Tectipleura</taxon>
        <taxon>Aplysiida</taxon>
        <taxon>Aplysioidea</taxon>
        <taxon>Aplysiidae</taxon>
        <taxon>Aplysia</taxon>
    </lineage>
</organism>
<keyword evidence="1" id="KW-0378">Hydrolase</keyword>
<dbReference type="PANTHER" id="PTHR11046">
    <property type="entry name" value="OLIGORIBONUCLEASE, MITOCHONDRIAL"/>
    <property type="match status" value="1"/>
</dbReference>